<evidence type="ECO:0000313" key="2">
    <source>
        <dbReference type="EMBL" id="ARS88301.1"/>
    </source>
</evidence>
<reference evidence="3" key="1">
    <citation type="submission" date="2017-02" db="EMBL/GenBank/DDBJ databases">
        <title>Natronthermophilus aegyptiacus gen. nov.,sp. nov., an aerobic, extremely halophilic alkalithermophilic archaeon isolated from the athalassohaline Wadi An Natrun, Egypt.</title>
        <authorList>
            <person name="Zhao B."/>
        </authorList>
    </citation>
    <scope>NUCLEOTIDE SEQUENCE [LARGE SCALE GENOMIC DNA]</scope>
    <source>
        <strain evidence="3">JW/NM-HA 15</strain>
    </source>
</reference>
<dbReference type="KEGG" id="naj:B1756_00015"/>
<evidence type="ECO:0000313" key="3">
    <source>
        <dbReference type="Proteomes" id="UP000250088"/>
    </source>
</evidence>
<keyword evidence="3" id="KW-1185">Reference proteome</keyword>
<accession>A0A2Z2HN66</accession>
<organism evidence="2 3">
    <name type="scientific">Natrarchaeobaculum aegyptiacum</name>
    <dbReference type="NCBI Taxonomy" id="745377"/>
    <lineage>
        <taxon>Archaea</taxon>
        <taxon>Methanobacteriati</taxon>
        <taxon>Methanobacteriota</taxon>
        <taxon>Stenosarchaea group</taxon>
        <taxon>Halobacteria</taxon>
        <taxon>Halobacteriales</taxon>
        <taxon>Natrialbaceae</taxon>
        <taxon>Natrarchaeobaculum</taxon>
    </lineage>
</organism>
<dbReference type="AlphaFoldDB" id="A0A2Z2HN66"/>
<protein>
    <submittedName>
        <fullName evidence="2">Uncharacterized protein</fullName>
    </submittedName>
</protein>
<dbReference type="Proteomes" id="UP000250088">
    <property type="component" value="Chromosome"/>
</dbReference>
<feature type="region of interest" description="Disordered" evidence="1">
    <location>
        <begin position="1"/>
        <end position="33"/>
    </location>
</feature>
<name>A0A2Z2HN66_9EURY</name>
<proteinExistence type="predicted"/>
<dbReference type="EMBL" id="CP019893">
    <property type="protein sequence ID" value="ARS88301.1"/>
    <property type="molecule type" value="Genomic_DNA"/>
</dbReference>
<sequence length="59" mass="6225">MTRTGRESTPSTGGSGSGRGYSVSRSRERPPSIVTTATIHTLIADSSGDQVCTDVQWLL</sequence>
<gene>
    <name evidence="2" type="ORF">B1756_00015</name>
</gene>
<evidence type="ECO:0000256" key="1">
    <source>
        <dbReference type="SAM" id="MobiDB-lite"/>
    </source>
</evidence>